<protein>
    <recommendedName>
        <fullName evidence="2">HNH nuclease domain-containing protein</fullName>
    </recommendedName>
</protein>
<feature type="domain" description="HNH nuclease" evidence="2">
    <location>
        <begin position="165"/>
        <end position="230"/>
    </location>
</feature>
<evidence type="ECO:0000256" key="1">
    <source>
        <dbReference type="SAM" id="MobiDB-lite"/>
    </source>
</evidence>
<comment type="caution">
    <text evidence="3">The sequence shown here is derived from an EMBL/GenBank/DDBJ whole genome shotgun (WGS) entry which is preliminary data.</text>
</comment>
<name>A0A439CNH2_9PEZI</name>
<accession>A0A439CNH2</accession>
<organism evidence="3 4">
    <name type="scientific">Xylaria grammica</name>
    <dbReference type="NCBI Taxonomy" id="363999"/>
    <lineage>
        <taxon>Eukaryota</taxon>
        <taxon>Fungi</taxon>
        <taxon>Dikarya</taxon>
        <taxon>Ascomycota</taxon>
        <taxon>Pezizomycotina</taxon>
        <taxon>Sordariomycetes</taxon>
        <taxon>Xylariomycetidae</taxon>
        <taxon>Xylariales</taxon>
        <taxon>Xylariaceae</taxon>
        <taxon>Xylaria</taxon>
    </lineage>
</organism>
<feature type="compositionally biased region" description="Basic and acidic residues" evidence="1">
    <location>
        <begin position="366"/>
        <end position="379"/>
    </location>
</feature>
<dbReference type="EMBL" id="RYZI01000717">
    <property type="protein sequence ID" value="RWA03708.1"/>
    <property type="molecule type" value="Genomic_DNA"/>
</dbReference>
<feature type="compositionally biased region" description="Basic residues" evidence="1">
    <location>
        <begin position="394"/>
        <end position="404"/>
    </location>
</feature>
<dbReference type="AlphaFoldDB" id="A0A439CNH2"/>
<evidence type="ECO:0000259" key="2">
    <source>
        <dbReference type="Pfam" id="PF13391"/>
    </source>
</evidence>
<evidence type="ECO:0000313" key="3">
    <source>
        <dbReference type="EMBL" id="RWA03708.1"/>
    </source>
</evidence>
<sequence>MAAVRLQAPRTTDLTATAPDFISFLHPAESARYDVLFELPCLDSPALSPDGAQQPEQGREQQRRGLHHETALLACQIVANNAFDGYLSLDAQGDDPVPRSTVLLTAAEYYFIVPGDPAYAIVPAFQDWEFPHGRIPDSFPSPNASISPLQDGIGGYPQASRHVRCAVTGSAYSCQQAHLVPEAHEAWFTRNAMVRALDRGDRIRGIDGSGNLCPLRFDIRHALDQCVFALVYKASAWVVHVLQASVDAAWDEFAREYHNVQVRPRHLAHLSRECLFARFALSVFVLVKPFLLTAPFKRRVARLVIDAERNRFVTEISDLSSRELREEYGGGMPRRSSPTMRKRTADESITPPTWEAVADPSSPRFSDGDGRNSEPDTWYRDNVVATREEEERGRGRKRVRVAID</sequence>
<feature type="region of interest" description="Disordered" evidence="1">
    <location>
        <begin position="326"/>
        <end position="404"/>
    </location>
</feature>
<gene>
    <name evidence="3" type="ORF">EKO27_g11393</name>
</gene>
<feature type="region of interest" description="Disordered" evidence="1">
    <location>
        <begin position="46"/>
        <end position="65"/>
    </location>
</feature>
<evidence type="ECO:0000313" key="4">
    <source>
        <dbReference type="Proteomes" id="UP000286045"/>
    </source>
</evidence>
<dbReference type="Proteomes" id="UP000286045">
    <property type="component" value="Unassembled WGS sequence"/>
</dbReference>
<reference evidence="3 4" key="1">
    <citation type="submission" date="2018-12" db="EMBL/GenBank/DDBJ databases">
        <title>Draft genome sequence of Xylaria grammica IHI A82.</title>
        <authorList>
            <person name="Buettner E."/>
            <person name="Kellner H."/>
        </authorList>
    </citation>
    <scope>NUCLEOTIDE SEQUENCE [LARGE SCALE GENOMIC DNA]</scope>
    <source>
        <strain evidence="3 4">IHI A82</strain>
    </source>
</reference>
<dbReference type="InterPro" id="IPR003615">
    <property type="entry name" value="HNH_nuc"/>
</dbReference>
<keyword evidence="4" id="KW-1185">Reference proteome</keyword>
<dbReference type="Pfam" id="PF13391">
    <property type="entry name" value="HNH_2"/>
    <property type="match status" value="1"/>
</dbReference>
<proteinExistence type="predicted"/>